<evidence type="ECO:0000313" key="1">
    <source>
        <dbReference type="EMBL" id="GGG36611.1"/>
    </source>
</evidence>
<reference evidence="1" key="1">
    <citation type="journal article" date="2014" name="Int. J. Syst. Evol. Microbiol.">
        <title>Complete genome sequence of Corynebacterium casei LMG S-19264T (=DSM 44701T), isolated from a smear-ripened cheese.</title>
        <authorList>
            <consortium name="US DOE Joint Genome Institute (JGI-PGF)"/>
            <person name="Walter F."/>
            <person name="Albersmeier A."/>
            <person name="Kalinowski J."/>
            <person name="Ruckert C."/>
        </authorList>
    </citation>
    <scope>NUCLEOTIDE SEQUENCE</scope>
    <source>
        <strain evidence="1">CGMCC 1.12751</strain>
    </source>
</reference>
<keyword evidence="2" id="KW-1185">Reference proteome</keyword>
<gene>
    <name evidence="1" type="ORF">GCM10010976_05370</name>
</gene>
<dbReference type="Proteomes" id="UP000625976">
    <property type="component" value="Unassembled WGS sequence"/>
</dbReference>
<reference evidence="1" key="2">
    <citation type="submission" date="2020-09" db="EMBL/GenBank/DDBJ databases">
        <authorList>
            <person name="Sun Q."/>
            <person name="Zhou Y."/>
        </authorList>
    </citation>
    <scope>NUCLEOTIDE SEQUENCE</scope>
    <source>
        <strain evidence="1">CGMCC 1.12751</strain>
    </source>
</reference>
<organism evidence="1 2">
    <name type="scientific">Bizionia arctica</name>
    <dbReference type="NCBI Taxonomy" id="1495645"/>
    <lineage>
        <taxon>Bacteria</taxon>
        <taxon>Pseudomonadati</taxon>
        <taxon>Bacteroidota</taxon>
        <taxon>Flavobacteriia</taxon>
        <taxon>Flavobacteriales</taxon>
        <taxon>Flavobacteriaceae</taxon>
        <taxon>Bizionia</taxon>
    </lineage>
</organism>
<dbReference type="EMBL" id="BMFQ01000001">
    <property type="protein sequence ID" value="GGG36611.1"/>
    <property type="molecule type" value="Genomic_DNA"/>
</dbReference>
<dbReference type="RefSeq" id="WP_188461605.1">
    <property type="nucleotide sequence ID" value="NZ_BMFQ01000001.1"/>
</dbReference>
<accession>A0A917GBY1</accession>
<protein>
    <submittedName>
        <fullName evidence="1">Uncharacterized protein</fullName>
    </submittedName>
</protein>
<comment type="caution">
    <text evidence="1">The sequence shown here is derived from an EMBL/GenBank/DDBJ whole genome shotgun (WGS) entry which is preliminary data.</text>
</comment>
<name>A0A917GBY1_9FLAO</name>
<dbReference type="AlphaFoldDB" id="A0A917GBY1"/>
<sequence length="188" mass="21924">MIRINMSLLFCCFIFLNTACNQKTDKKPVESIEEDVIEKPELKKVFSLTLNALVKEEDVFSLFYTQFEGEKFGVDQLIHTKVYPSDEIQEIKFELPESDYPYNIRLDFGSNPSQENIMITECDLKYSNSSYKIKASELYKYFNFNEGIEILQDSTTFKLKKFTDASGEKYDPYIVGNDRCVIILQEDV</sequence>
<proteinExistence type="predicted"/>
<evidence type="ECO:0000313" key="2">
    <source>
        <dbReference type="Proteomes" id="UP000625976"/>
    </source>
</evidence>